<organism evidence="3 4">
    <name type="scientific">Coleophoma cylindrospora</name>
    <dbReference type="NCBI Taxonomy" id="1849047"/>
    <lineage>
        <taxon>Eukaryota</taxon>
        <taxon>Fungi</taxon>
        <taxon>Dikarya</taxon>
        <taxon>Ascomycota</taxon>
        <taxon>Pezizomycotina</taxon>
        <taxon>Leotiomycetes</taxon>
        <taxon>Helotiales</taxon>
        <taxon>Dermateaceae</taxon>
        <taxon>Coleophoma</taxon>
    </lineage>
</organism>
<sequence length="183" mass="19535">MNLTPLLSLSLLTLSTSTTDALPLPFTRESLAAQKITLPSAYGLLSSHKLLGAAKKAEALRKSKLELEESRWRRNPNVVSLDGRAAHLSGVEDLVPAASLIPGSGEELVGQKRDGKVGMGIGLAWLCGMVEEDWLGRQEVQDGVEREGHFQQSQPTSIPGKGHSQHSALGSRRKIGGLRAPSA</sequence>
<evidence type="ECO:0000256" key="1">
    <source>
        <dbReference type="SAM" id="MobiDB-lite"/>
    </source>
</evidence>
<dbReference type="EMBL" id="PDLM01000004">
    <property type="protein sequence ID" value="RDW79485.1"/>
    <property type="molecule type" value="Genomic_DNA"/>
</dbReference>
<feature type="signal peptide" evidence="2">
    <location>
        <begin position="1"/>
        <end position="21"/>
    </location>
</feature>
<name>A0A3D8RZL9_9HELO</name>
<gene>
    <name evidence="3" type="ORF">BP6252_04123</name>
</gene>
<accession>A0A3D8RZL9</accession>
<proteinExistence type="predicted"/>
<feature type="region of interest" description="Disordered" evidence="1">
    <location>
        <begin position="143"/>
        <end position="183"/>
    </location>
</feature>
<dbReference type="AlphaFoldDB" id="A0A3D8RZL9"/>
<reference evidence="3 4" key="1">
    <citation type="journal article" date="2018" name="IMA Fungus">
        <title>IMA Genome-F 9: Draft genome sequence of Annulohypoxylon stygium, Aspergillus mulundensis, Berkeleyomyces basicola (syn. Thielaviopsis basicola), Ceratocystis smalleyi, two Cercospora beticola strains, Coleophoma cylindrospora, Fusarium fracticaudum, Phialophora cf. hyalina, and Morchella septimelata.</title>
        <authorList>
            <person name="Wingfield B.D."/>
            <person name="Bills G.F."/>
            <person name="Dong Y."/>
            <person name="Huang W."/>
            <person name="Nel W.J."/>
            <person name="Swalarsk-Parry B.S."/>
            <person name="Vaghefi N."/>
            <person name="Wilken P.M."/>
            <person name="An Z."/>
            <person name="de Beer Z.W."/>
            <person name="De Vos L."/>
            <person name="Chen L."/>
            <person name="Duong T.A."/>
            <person name="Gao Y."/>
            <person name="Hammerbacher A."/>
            <person name="Kikkert J.R."/>
            <person name="Li Y."/>
            <person name="Li H."/>
            <person name="Li K."/>
            <person name="Li Q."/>
            <person name="Liu X."/>
            <person name="Ma X."/>
            <person name="Naidoo K."/>
            <person name="Pethybridge S.J."/>
            <person name="Sun J."/>
            <person name="Steenkamp E.T."/>
            <person name="van der Nest M.A."/>
            <person name="van Wyk S."/>
            <person name="Wingfield M.J."/>
            <person name="Xiong C."/>
            <person name="Yue Q."/>
            <person name="Zhang X."/>
        </authorList>
    </citation>
    <scope>NUCLEOTIDE SEQUENCE [LARGE SCALE GENOMIC DNA]</scope>
    <source>
        <strain evidence="3 4">BP6252</strain>
    </source>
</reference>
<evidence type="ECO:0000313" key="4">
    <source>
        <dbReference type="Proteomes" id="UP000256645"/>
    </source>
</evidence>
<protein>
    <submittedName>
        <fullName evidence="3">Uncharacterized protein</fullName>
    </submittedName>
</protein>
<dbReference type="Proteomes" id="UP000256645">
    <property type="component" value="Unassembled WGS sequence"/>
</dbReference>
<evidence type="ECO:0000256" key="2">
    <source>
        <dbReference type="SAM" id="SignalP"/>
    </source>
</evidence>
<comment type="caution">
    <text evidence="3">The sequence shown here is derived from an EMBL/GenBank/DDBJ whole genome shotgun (WGS) entry which is preliminary data.</text>
</comment>
<evidence type="ECO:0000313" key="3">
    <source>
        <dbReference type="EMBL" id="RDW79485.1"/>
    </source>
</evidence>
<keyword evidence="4" id="KW-1185">Reference proteome</keyword>
<feature type="chain" id="PRO_5017733855" evidence="2">
    <location>
        <begin position="22"/>
        <end position="183"/>
    </location>
</feature>
<keyword evidence="2" id="KW-0732">Signal</keyword>